<sequence>MKSSGRYCRAGTWRDEIVGNLLHSFVKRIFILRAYSFVPELLPFVHGLSKWLAVAGRDLSDMDFHLVGLGVRRDHNVDIRRKIFL</sequence>
<accession>A0A450ULD5</accession>
<dbReference type="EMBL" id="CAADFH010000031">
    <property type="protein sequence ID" value="VFJ93362.1"/>
    <property type="molecule type" value="Genomic_DNA"/>
</dbReference>
<dbReference type="AlphaFoldDB" id="A0A450ULD5"/>
<protein>
    <submittedName>
        <fullName evidence="1">Uncharacterized protein</fullName>
    </submittedName>
</protein>
<name>A0A450ULD5_9GAMM</name>
<gene>
    <name evidence="1" type="ORF">BECKLFY1418A_GA0070994_10316</name>
</gene>
<proteinExistence type="predicted"/>
<organism evidence="1">
    <name type="scientific">Candidatus Kentrum sp. LFY</name>
    <dbReference type="NCBI Taxonomy" id="2126342"/>
    <lineage>
        <taxon>Bacteria</taxon>
        <taxon>Pseudomonadati</taxon>
        <taxon>Pseudomonadota</taxon>
        <taxon>Gammaproteobacteria</taxon>
        <taxon>Candidatus Kentrum</taxon>
    </lineage>
</organism>
<evidence type="ECO:0000313" key="1">
    <source>
        <dbReference type="EMBL" id="VFJ93362.1"/>
    </source>
</evidence>
<reference evidence="1" key="1">
    <citation type="submission" date="2019-02" db="EMBL/GenBank/DDBJ databases">
        <authorList>
            <person name="Gruber-Vodicka R. H."/>
            <person name="Seah K. B. B."/>
        </authorList>
    </citation>
    <scope>NUCLEOTIDE SEQUENCE</scope>
    <source>
        <strain evidence="1">BECK_M6</strain>
    </source>
</reference>